<accession>A0A562RJQ9</accession>
<sequence>MNTQTPPLHPQRSPRLSPQRSPLPCNRGRVRVRAHGLLLALAIGANGASASAQTTSVPGIPANDAAIAAASRASTAEILDRAGRMASTADRDPAALAQRYAEQAGAQAPAAPQRLYVFVSLSMPTASLVKLAAQAARLDVPLVLRGLVDHSLARTASRLADIIQAAPGSRFEIDPRAFRQLAITQVPAFALAASTPPCGGTCTQRPEHRIVMGDVTLDYALERMARGDDVPAQSAKALLGRLKEQP</sequence>
<dbReference type="RefSeq" id="WP_145647063.1">
    <property type="nucleotide sequence ID" value="NZ_VLLB01000001.1"/>
</dbReference>
<organism evidence="2 3">
    <name type="scientific">Pseudoduganella lurida</name>
    <dbReference type="NCBI Taxonomy" id="1036180"/>
    <lineage>
        <taxon>Bacteria</taxon>
        <taxon>Pseudomonadati</taxon>
        <taxon>Pseudomonadota</taxon>
        <taxon>Betaproteobacteria</taxon>
        <taxon>Burkholderiales</taxon>
        <taxon>Oxalobacteraceae</taxon>
        <taxon>Telluria group</taxon>
        <taxon>Pseudoduganella</taxon>
    </lineage>
</organism>
<feature type="compositionally biased region" description="Low complexity" evidence="1">
    <location>
        <begin position="10"/>
        <end position="24"/>
    </location>
</feature>
<evidence type="ECO:0000256" key="1">
    <source>
        <dbReference type="SAM" id="MobiDB-lite"/>
    </source>
</evidence>
<protein>
    <submittedName>
        <fullName evidence="2">Type-F conjugative transfer system pilin assembly protein TrbC</fullName>
    </submittedName>
</protein>
<dbReference type="Proteomes" id="UP000318431">
    <property type="component" value="Unassembled WGS sequence"/>
</dbReference>
<evidence type="ECO:0000313" key="2">
    <source>
        <dbReference type="EMBL" id="TWI69297.1"/>
    </source>
</evidence>
<dbReference type="OrthoDB" id="8557871at2"/>
<dbReference type="InterPro" id="IPR019106">
    <property type="entry name" value="T4SS_TrbC"/>
</dbReference>
<reference evidence="2 3" key="1">
    <citation type="journal article" date="2015" name="Stand. Genomic Sci.">
        <title>Genomic Encyclopedia of Bacterial and Archaeal Type Strains, Phase III: the genomes of soil and plant-associated and newly described type strains.</title>
        <authorList>
            <person name="Whitman W.B."/>
            <person name="Woyke T."/>
            <person name="Klenk H.P."/>
            <person name="Zhou Y."/>
            <person name="Lilburn T.G."/>
            <person name="Beck B.J."/>
            <person name="De Vos P."/>
            <person name="Vandamme P."/>
            <person name="Eisen J.A."/>
            <person name="Garrity G."/>
            <person name="Hugenholtz P."/>
            <person name="Kyrpides N.C."/>
        </authorList>
    </citation>
    <scope>NUCLEOTIDE SEQUENCE [LARGE SCALE GENOMIC DNA]</scope>
    <source>
        <strain evidence="2 3">CGMCC 1.10822</strain>
    </source>
</reference>
<dbReference type="AlphaFoldDB" id="A0A562RJQ9"/>
<dbReference type="Pfam" id="PF09673">
    <property type="entry name" value="TrbC_Ftype"/>
    <property type="match status" value="1"/>
</dbReference>
<name>A0A562RJQ9_9BURK</name>
<feature type="region of interest" description="Disordered" evidence="1">
    <location>
        <begin position="1"/>
        <end position="26"/>
    </location>
</feature>
<dbReference type="EMBL" id="VLLB01000001">
    <property type="protein sequence ID" value="TWI69297.1"/>
    <property type="molecule type" value="Genomic_DNA"/>
</dbReference>
<comment type="caution">
    <text evidence="2">The sequence shown here is derived from an EMBL/GenBank/DDBJ whole genome shotgun (WGS) entry which is preliminary data.</text>
</comment>
<gene>
    <name evidence="2" type="ORF">IP91_00364</name>
</gene>
<keyword evidence="3" id="KW-1185">Reference proteome</keyword>
<dbReference type="NCBIfam" id="TIGR02742">
    <property type="entry name" value="TrbC_Ftype"/>
    <property type="match status" value="1"/>
</dbReference>
<dbReference type="InterPro" id="IPR014113">
    <property type="entry name" value="T4SS_TrbC_subgr"/>
</dbReference>
<proteinExistence type="predicted"/>
<evidence type="ECO:0000313" key="3">
    <source>
        <dbReference type="Proteomes" id="UP000318431"/>
    </source>
</evidence>